<proteinExistence type="predicted"/>
<organism evidence="1 2">
    <name type="scientific">Acrobeloides nanus</name>
    <dbReference type="NCBI Taxonomy" id="290746"/>
    <lineage>
        <taxon>Eukaryota</taxon>
        <taxon>Metazoa</taxon>
        <taxon>Ecdysozoa</taxon>
        <taxon>Nematoda</taxon>
        <taxon>Chromadorea</taxon>
        <taxon>Rhabditida</taxon>
        <taxon>Tylenchina</taxon>
        <taxon>Cephalobomorpha</taxon>
        <taxon>Cephaloboidea</taxon>
        <taxon>Cephalobidae</taxon>
        <taxon>Acrobeloides</taxon>
    </lineage>
</organism>
<dbReference type="WBParaSite" id="ACRNAN_Path_631.g2342.t1">
    <property type="protein sequence ID" value="ACRNAN_Path_631.g2342.t1"/>
    <property type="gene ID" value="ACRNAN_Path_631.g2342"/>
</dbReference>
<dbReference type="InterPro" id="IPR052961">
    <property type="entry name" value="Oxido-Kinase-like_Enzymes"/>
</dbReference>
<dbReference type="Proteomes" id="UP000887540">
    <property type="component" value="Unplaced"/>
</dbReference>
<evidence type="ECO:0000313" key="2">
    <source>
        <dbReference type="WBParaSite" id="ACRNAN_Path_631.g2342.t1"/>
    </source>
</evidence>
<dbReference type="AlphaFoldDB" id="A0A914CAN8"/>
<evidence type="ECO:0000313" key="1">
    <source>
        <dbReference type="Proteomes" id="UP000887540"/>
    </source>
</evidence>
<accession>A0A914CAN8</accession>
<dbReference type="InterPro" id="IPR011009">
    <property type="entry name" value="Kinase-like_dom_sf"/>
</dbReference>
<reference evidence="2" key="1">
    <citation type="submission" date="2022-11" db="UniProtKB">
        <authorList>
            <consortium name="WormBaseParasite"/>
        </authorList>
    </citation>
    <scope>IDENTIFICATION</scope>
</reference>
<protein>
    <submittedName>
        <fullName evidence="2">CHK kinase-like domain-containing protein</fullName>
    </submittedName>
</protein>
<dbReference type="PANTHER" id="PTHR23020:SF41">
    <property type="entry name" value="AMINOGLYCOSIDE PHOSPHOTRANSFERASE DOMAIN-CONTAINING PROTEIN"/>
    <property type="match status" value="1"/>
</dbReference>
<name>A0A914CAN8_9BILA</name>
<dbReference type="Pfam" id="PF07914">
    <property type="entry name" value="DUF1679"/>
    <property type="match status" value="2"/>
</dbReference>
<dbReference type="PANTHER" id="PTHR23020">
    <property type="entry name" value="UNCHARACTERIZED NUCLEAR HORMONE RECEPTOR-RELATED"/>
    <property type="match status" value="1"/>
</dbReference>
<keyword evidence="1" id="KW-1185">Reference proteome</keyword>
<sequence>MKIPSYDIIEAVNQKLNNNEKQPSDGYYVDNMANMHNSECEFYAIFREVKVLPLPKIYYLSKVDVEKKQRGMILMEHLGNEGVVLNIFTSLNEEQIKNVVYHIAKFHAYLWSHVDQWHGHFKRNAFVGEESTILTKQMIQQSIAIRPGNPSADIARLLVISSGADLRHKLEQEIIDHYYDVLQHETSKLNYKVSFTKEQLKKAYDYAMVNQAIFLLMMTAFLTGAAPKEEPALTYFKMGMEKIVVQTRDSLYDAWKICEQFNGKYGF</sequence>
<dbReference type="SUPFAM" id="SSF56112">
    <property type="entry name" value="Protein kinase-like (PK-like)"/>
    <property type="match status" value="1"/>
</dbReference>
<dbReference type="InterPro" id="IPR012877">
    <property type="entry name" value="Dhs-27"/>
</dbReference>